<comment type="caution">
    <text evidence="1">The sequence shown here is derived from an EMBL/GenBank/DDBJ whole genome shotgun (WGS) entry which is preliminary data.</text>
</comment>
<dbReference type="RefSeq" id="WP_009134742.1">
    <property type="nucleotide sequence ID" value="NZ_CP102250.1"/>
</dbReference>
<gene>
    <name evidence="1" type="ORF">HMPREF9450_01936</name>
</gene>
<dbReference type="HOGENOM" id="CLU_111828_0_0_10"/>
<dbReference type="Proteomes" id="UP000006008">
    <property type="component" value="Unassembled WGS sequence"/>
</dbReference>
<reference evidence="1 2" key="1">
    <citation type="submission" date="2011-08" db="EMBL/GenBank/DDBJ databases">
        <title>The Genome Sequence of Alistipes indistinctus YIT 12060.</title>
        <authorList>
            <consortium name="The Broad Institute Genome Sequencing Platform"/>
            <person name="Earl A."/>
            <person name="Ward D."/>
            <person name="Feldgarden M."/>
            <person name="Gevers D."/>
            <person name="Morotomi M."/>
            <person name="Young S.K."/>
            <person name="Zeng Q."/>
            <person name="Gargeya S."/>
            <person name="Fitzgerald M."/>
            <person name="Haas B."/>
            <person name="Abouelleil A."/>
            <person name="Alvarado L."/>
            <person name="Arachchi H.M."/>
            <person name="Berlin A."/>
            <person name="Brown A."/>
            <person name="Chapman S.B."/>
            <person name="Chen Z."/>
            <person name="Dunbar C."/>
            <person name="Freedman E."/>
            <person name="Gearin G."/>
            <person name="Gellesch M."/>
            <person name="Goldberg J."/>
            <person name="Griggs A."/>
            <person name="Gujja S."/>
            <person name="Heiman D."/>
            <person name="Howarth C."/>
            <person name="Larson L."/>
            <person name="Lui A."/>
            <person name="MacDonald P.J.P."/>
            <person name="Montmayeur A."/>
            <person name="Murphy C."/>
            <person name="Neiman D."/>
            <person name="Pearson M."/>
            <person name="Priest M."/>
            <person name="Roberts A."/>
            <person name="Saif S."/>
            <person name="Shea T."/>
            <person name="Shenoy N."/>
            <person name="Sisk P."/>
            <person name="Stolte C."/>
            <person name="Sykes S."/>
            <person name="Wortman J."/>
            <person name="Nusbaum C."/>
            <person name="Birren B."/>
        </authorList>
    </citation>
    <scope>NUCLEOTIDE SEQUENCE [LARGE SCALE GENOMIC DNA]</scope>
    <source>
        <strain evidence="1 2">YIT 12060</strain>
    </source>
</reference>
<evidence type="ECO:0000313" key="2">
    <source>
        <dbReference type="Proteomes" id="UP000006008"/>
    </source>
</evidence>
<dbReference type="PATRIC" id="fig|742725.3.peg.2032"/>
<proteinExistence type="predicted"/>
<dbReference type="eggNOG" id="ENOG5033V58">
    <property type="taxonomic scope" value="Bacteria"/>
</dbReference>
<keyword evidence="2" id="KW-1185">Reference proteome</keyword>
<dbReference type="EMBL" id="ADLD01000013">
    <property type="protein sequence ID" value="EHB91887.1"/>
    <property type="molecule type" value="Genomic_DNA"/>
</dbReference>
<organism evidence="1 2">
    <name type="scientific">Alistipes indistinctus YIT 12060</name>
    <dbReference type="NCBI Taxonomy" id="742725"/>
    <lineage>
        <taxon>Bacteria</taxon>
        <taxon>Pseudomonadati</taxon>
        <taxon>Bacteroidota</taxon>
        <taxon>Bacteroidia</taxon>
        <taxon>Bacteroidales</taxon>
        <taxon>Rikenellaceae</taxon>
        <taxon>Alistipes</taxon>
    </lineage>
</organism>
<dbReference type="GeneID" id="92815037"/>
<accession>G5HBC1</accession>
<name>G5HBC1_9BACT</name>
<dbReference type="AlphaFoldDB" id="G5HBC1"/>
<protein>
    <submittedName>
        <fullName evidence="1">Uncharacterized protein</fullName>
    </submittedName>
</protein>
<sequence>MLHEKPVIPRRIKECIIEAARASETKDEFIVQLKKRNISVVFRETDKCRIYGTTFVDNESGIVLNGSRLGKAYSSNVFEKLFNDPATDKKALLENMEAGIHSQAIGIPEHSGREKHILPELLQSAAEAVNILSTGLENQPIPVEEWDDIQNEILNRKKRKKKQKVKL</sequence>
<evidence type="ECO:0000313" key="1">
    <source>
        <dbReference type="EMBL" id="EHB91887.1"/>
    </source>
</evidence>
<dbReference type="STRING" id="742725.HMPREF9450_01936"/>